<gene>
    <name evidence="2" type="ORF">EAH84_14220</name>
</gene>
<accession>A0A502C3N2</accession>
<comment type="caution">
    <text evidence="2">The sequence shown here is derived from an EMBL/GenBank/DDBJ whole genome shotgun (WGS) entry which is preliminary data.</text>
</comment>
<reference evidence="2 3" key="1">
    <citation type="journal article" date="2019" name="Environ. Microbiol.">
        <title>Species interactions and distinct microbial communities in high Arctic permafrost affected cryosols are associated with the CH4 and CO2 gas fluxes.</title>
        <authorList>
            <person name="Altshuler I."/>
            <person name="Hamel J."/>
            <person name="Turney S."/>
            <person name="Magnuson E."/>
            <person name="Levesque R."/>
            <person name="Greer C."/>
            <person name="Whyte L.G."/>
        </authorList>
    </citation>
    <scope>NUCLEOTIDE SEQUENCE [LARGE SCALE GENOMIC DNA]</scope>
    <source>
        <strain evidence="2 3">S5.1</strain>
    </source>
</reference>
<feature type="transmembrane region" description="Helical" evidence="1">
    <location>
        <begin position="33"/>
        <end position="49"/>
    </location>
</feature>
<proteinExistence type="predicted"/>
<keyword evidence="1" id="KW-0812">Transmembrane</keyword>
<evidence type="ECO:0000313" key="3">
    <source>
        <dbReference type="Proteomes" id="UP000318413"/>
    </source>
</evidence>
<feature type="transmembrane region" description="Helical" evidence="1">
    <location>
        <begin position="367"/>
        <end position="385"/>
    </location>
</feature>
<name>A0A502C3N2_9SPHN</name>
<evidence type="ECO:0008006" key="4">
    <source>
        <dbReference type="Google" id="ProtNLM"/>
    </source>
</evidence>
<feature type="transmembrane region" description="Helical" evidence="1">
    <location>
        <begin position="333"/>
        <end position="355"/>
    </location>
</feature>
<feature type="transmembrane region" description="Helical" evidence="1">
    <location>
        <begin position="119"/>
        <end position="139"/>
    </location>
</feature>
<feature type="transmembrane region" description="Helical" evidence="1">
    <location>
        <begin position="159"/>
        <end position="181"/>
    </location>
</feature>
<organism evidence="2 3">
    <name type="scientific">Sphingomonas oligophenolica</name>
    <dbReference type="NCBI Taxonomy" id="301154"/>
    <lineage>
        <taxon>Bacteria</taxon>
        <taxon>Pseudomonadati</taxon>
        <taxon>Pseudomonadota</taxon>
        <taxon>Alphaproteobacteria</taxon>
        <taxon>Sphingomonadales</taxon>
        <taxon>Sphingomonadaceae</taxon>
        <taxon>Sphingomonas</taxon>
    </lineage>
</organism>
<keyword evidence="1" id="KW-0472">Membrane</keyword>
<protein>
    <recommendedName>
        <fullName evidence="4">O-antigen ligase domain-containing protein</fullName>
    </recommendedName>
</protein>
<feature type="transmembrane region" description="Helical" evidence="1">
    <location>
        <begin position="89"/>
        <end position="107"/>
    </location>
</feature>
<dbReference type="OrthoDB" id="5936674at2"/>
<feature type="transmembrane region" description="Helical" evidence="1">
    <location>
        <begin position="391"/>
        <end position="409"/>
    </location>
</feature>
<feature type="transmembrane region" description="Helical" evidence="1">
    <location>
        <begin position="244"/>
        <end position="267"/>
    </location>
</feature>
<feature type="transmembrane region" description="Helical" evidence="1">
    <location>
        <begin position="213"/>
        <end position="232"/>
    </location>
</feature>
<feature type="transmembrane region" description="Helical" evidence="1">
    <location>
        <begin position="61"/>
        <end position="77"/>
    </location>
</feature>
<evidence type="ECO:0000313" key="2">
    <source>
        <dbReference type="EMBL" id="TPG08125.1"/>
    </source>
</evidence>
<feature type="transmembrane region" description="Helical" evidence="1">
    <location>
        <begin position="190"/>
        <end position="207"/>
    </location>
</feature>
<sequence length="417" mass="45913">MTSEPGLLAFVTKGLLFLTMAVCVVVPHSFQVPTAGLILVTAFFAVLGLKRSPWLDKLMLTYYAGTAVTAFYLWLGYTNGAPREAFSQVLLVYIISPLLWWLIGASLMQRVGQDKLIRWLILLTWLALASVVLFFYAFLTFGKDSVRFLTEDANVNVQGGFAGASMLVYGSLIFLSGSYFAEPTMVRSRVARLIFPAALIVCAITSGRSAFILAIPIGALVGLALRSGLAVAMSEAERKQTSLLPILLVLVAGVGGLMVLSLIFAQIDLRLIVNLFWDKLTSGGGDVRVEQARALWEGIERSYGLGQGHGLGVRYLRSDEFPWRYELIPLASMLRVGIMGTAVYLSPFILYAALLSQRFAERRITRNDIYFAGGFFSVAVAAFTNPYIESFIFQWMFFVPVIALGIDLLPNQVPHRS</sequence>
<keyword evidence="1" id="KW-1133">Transmembrane helix</keyword>
<dbReference type="Proteomes" id="UP000318413">
    <property type="component" value="Unassembled WGS sequence"/>
</dbReference>
<evidence type="ECO:0000256" key="1">
    <source>
        <dbReference type="SAM" id="Phobius"/>
    </source>
</evidence>
<dbReference type="RefSeq" id="WP_140872665.1">
    <property type="nucleotide sequence ID" value="NZ_RCZK01000017.1"/>
</dbReference>
<dbReference type="EMBL" id="RCZK01000017">
    <property type="protein sequence ID" value="TPG08125.1"/>
    <property type="molecule type" value="Genomic_DNA"/>
</dbReference>
<keyword evidence="3" id="KW-1185">Reference proteome</keyword>
<dbReference type="AlphaFoldDB" id="A0A502C3N2"/>